<feature type="domain" description="DUF6879" evidence="1">
    <location>
        <begin position="21"/>
        <end position="190"/>
    </location>
</feature>
<reference evidence="2" key="1">
    <citation type="submission" date="2024-07" db="EMBL/GenBank/DDBJ databases">
        <authorList>
            <person name="Yu S.T."/>
        </authorList>
    </citation>
    <scope>NUCLEOTIDE SEQUENCE</scope>
    <source>
        <strain evidence="2">R39</strain>
    </source>
</reference>
<accession>A0AB39QRQ7</accession>
<evidence type="ECO:0000313" key="2">
    <source>
        <dbReference type="EMBL" id="XDQ43973.1"/>
    </source>
</evidence>
<dbReference type="RefSeq" id="WP_369222988.1">
    <property type="nucleotide sequence ID" value="NZ_CP163441.1"/>
</dbReference>
<organism evidence="2">
    <name type="scientific">Streptomyces sp. R39</name>
    <dbReference type="NCBI Taxonomy" id="3238631"/>
    <lineage>
        <taxon>Bacteria</taxon>
        <taxon>Bacillati</taxon>
        <taxon>Actinomycetota</taxon>
        <taxon>Actinomycetes</taxon>
        <taxon>Kitasatosporales</taxon>
        <taxon>Streptomycetaceae</taxon>
        <taxon>Streptomyces</taxon>
    </lineage>
</organism>
<dbReference type="Pfam" id="PF21806">
    <property type="entry name" value="DUF6879"/>
    <property type="match status" value="1"/>
</dbReference>
<dbReference type="AlphaFoldDB" id="A0AB39QRQ7"/>
<gene>
    <name evidence="2" type="ORF">AB5J52_17810</name>
</gene>
<name>A0AB39QRQ7_9ACTN</name>
<evidence type="ECO:0000259" key="1">
    <source>
        <dbReference type="Pfam" id="PF21806"/>
    </source>
</evidence>
<dbReference type="EMBL" id="CP163441">
    <property type="protein sequence ID" value="XDQ43973.1"/>
    <property type="molecule type" value="Genomic_DNA"/>
</dbReference>
<dbReference type="InterPro" id="IPR049244">
    <property type="entry name" value="DUF6879"/>
</dbReference>
<protein>
    <submittedName>
        <fullName evidence="2">DUF6879 family protein</fullName>
    </submittedName>
</protein>
<proteinExistence type="predicted"/>
<sequence length="202" mass="23837">MLDMLAGASGERLLGDAYWADFEEHFWRVGPPGFWKLERLQEFLEPNDDSWVASSEGDWHKSFALLEQRRESLRQHYDRIRAHGFETCRIRVVERPLTDYMRWELRLLLLRDELGGYTRVIDSGMVKQFEAHGVLPELITLGDDVMYELLYDDNGLQQGGIRYVQRELVVRCREFIQGLYHDGEAIRDYITREGLLAEPEQR</sequence>